<dbReference type="PRINTS" id="PR00449">
    <property type="entry name" value="RASTRNSFRMNG"/>
</dbReference>
<name>A0A316V880_9BASI</name>
<dbReference type="FunFam" id="3.40.50.300:FF:001072">
    <property type="entry name" value="Rab family GTPase"/>
    <property type="match status" value="1"/>
</dbReference>
<dbReference type="NCBIfam" id="TIGR00231">
    <property type="entry name" value="small_GTP"/>
    <property type="match status" value="1"/>
</dbReference>
<keyword evidence="2" id="KW-0547">Nucleotide-binding</keyword>
<reference evidence="4 5" key="1">
    <citation type="journal article" date="2018" name="Mol. Biol. Evol.">
        <title>Broad Genomic Sampling Reveals a Smut Pathogenic Ancestry of the Fungal Clade Ustilaginomycotina.</title>
        <authorList>
            <person name="Kijpornyongpan T."/>
            <person name="Mondo S.J."/>
            <person name="Barry K."/>
            <person name="Sandor L."/>
            <person name="Lee J."/>
            <person name="Lipzen A."/>
            <person name="Pangilinan J."/>
            <person name="LaButti K."/>
            <person name="Hainaut M."/>
            <person name="Henrissat B."/>
            <person name="Grigoriev I.V."/>
            <person name="Spatafora J.W."/>
            <person name="Aime M.C."/>
        </authorList>
    </citation>
    <scope>NUCLEOTIDE SEQUENCE [LARGE SCALE GENOMIC DNA]</scope>
    <source>
        <strain evidence="4 5">MCA 3882</strain>
    </source>
</reference>
<dbReference type="InterPro" id="IPR050209">
    <property type="entry name" value="Rab_GTPases_membrane_traffic"/>
</dbReference>
<dbReference type="PROSITE" id="PS51419">
    <property type="entry name" value="RAB"/>
    <property type="match status" value="1"/>
</dbReference>
<dbReference type="InterPro" id="IPR001806">
    <property type="entry name" value="Small_GTPase"/>
</dbReference>
<dbReference type="GeneID" id="37022272"/>
<dbReference type="InterPro" id="IPR027417">
    <property type="entry name" value="P-loop_NTPase"/>
</dbReference>
<dbReference type="GO" id="GO:0003924">
    <property type="term" value="F:GTPase activity"/>
    <property type="evidence" value="ECO:0007669"/>
    <property type="project" value="InterPro"/>
</dbReference>
<comment type="similarity">
    <text evidence="1">Belongs to the small GTPase superfamily. Rab family.</text>
</comment>
<evidence type="ECO:0000313" key="5">
    <source>
        <dbReference type="Proteomes" id="UP000245771"/>
    </source>
</evidence>
<dbReference type="PROSITE" id="PS51421">
    <property type="entry name" value="RAS"/>
    <property type="match status" value="1"/>
</dbReference>
<dbReference type="InterPro" id="IPR005225">
    <property type="entry name" value="Small_GTP-bd"/>
</dbReference>
<dbReference type="InterPro" id="IPR025662">
    <property type="entry name" value="Sigma_54_int_dom_ATP-bd_1"/>
</dbReference>
<evidence type="ECO:0000256" key="3">
    <source>
        <dbReference type="ARBA" id="ARBA00023134"/>
    </source>
</evidence>
<dbReference type="RefSeq" id="XP_025354139.1">
    <property type="nucleotide sequence ID" value="XM_025500491.1"/>
</dbReference>
<evidence type="ECO:0000313" key="4">
    <source>
        <dbReference type="EMBL" id="PWN33837.1"/>
    </source>
</evidence>
<dbReference type="STRING" id="1280837.A0A316V880"/>
<dbReference type="SUPFAM" id="SSF52540">
    <property type="entry name" value="P-loop containing nucleoside triphosphate hydrolases"/>
    <property type="match status" value="1"/>
</dbReference>
<dbReference type="Pfam" id="PF00071">
    <property type="entry name" value="Ras"/>
    <property type="match status" value="1"/>
</dbReference>
<dbReference type="SMART" id="SM00173">
    <property type="entry name" value="RAS"/>
    <property type="match status" value="1"/>
</dbReference>
<proteinExistence type="inferred from homology"/>
<protein>
    <submittedName>
        <fullName evidence="4">Putative GTP-binding protein rab-4b</fullName>
    </submittedName>
</protein>
<dbReference type="OrthoDB" id="9989112at2759"/>
<dbReference type="PANTHER" id="PTHR47979">
    <property type="entry name" value="DRAB11-RELATED"/>
    <property type="match status" value="1"/>
</dbReference>
<dbReference type="FunCoup" id="A0A316V880">
    <property type="interactions" value="331"/>
</dbReference>
<dbReference type="AlphaFoldDB" id="A0A316V880"/>
<dbReference type="InParanoid" id="A0A316V880"/>
<dbReference type="Proteomes" id="UP000245771">
    <property type="component" value="Unassembled WGS sequence"/>
</dbReference>
<organism evidence="4 5">
    <name type="scientific">Meira miltonrushii</name>
    <dbReference type="NCBI Taxonomy" id="1280837"/>
    <lineage>
        <taxon>Eukaryota</taxon>
        <taxon>Fungi</taxon>
        <taxon>Dikarya</taxon>
        <taxon>Basidiomycota</taxon>
        <taxon>Ustilaginomycotina</taxon>
        <taxon>Exobasidiomycetes</taxon>
        <taxon>Exobasidiales</taxon>
        <taxon>Brachybasidiaceae</taxon>
        <taxon>Meira</taxon>
    </lineage>
</organism>
<evidence type="ECO:0000256" key="1">
    <source>
        <dbReference type="ARBA" id="ARBA00006270"/>
    </source>
</evidence>
<dbReference type="SMART" id="SM00174">
    <property type="entry name" value="RHO"/>
    <property type="match status" value="1"/>
</dbReference>
<dbReference type="GO" id="GO:0005525">
    <property type="term" value="F:GTP binding"/>
    <property type="evidence" value="ECO:0007669"/>
    <property type="project" value="UniProtKB-KW"/>
</dbReference>
<gene>
    <name evidence="4" type="ORF">FA14DRAFT_173584</name>
</gene>
<dbReference type="SMART" id="SM00175">
    <property type="entry name" value="RAB"/>
    <property type="match status" value="1"/>
</dbReference>
<dbReference type="SMART" id="SM00176">
    <property type="entry name" value="RAN"/>
    <property type="match status" value="1"/>
</dbReference>
<dbReference type="PROSITE" id="PS00675">
    <property type="entry name" value="SIGMA54_INTERACT_1"/>
    <property type="match status" value="1"/>
</dbReference>
<keyword evidence="5" id="KW-1185">Reference proteome</keyword>
<accession>A0A316V880</accession>
<keyword evidence="3" id="KW-0342">GTP-binding</keyword>
<dbReference type="Gene3D" id="3.40.50.300">
    <property type="entry name" value="P-loop containing nucleotide triphosphate hydrolases"/>
    <property type="match status" value="1"/>
</dbReference>
<dbReference type="EMBL" id="KZ819604">
    <property type="protein sequence ID" value="PWN33837.1"/>
    <property type="molecule type" value="Genomic_DNA"/>
</dbReference>
<evidence type="ECO:0000256" key="2">
    <source>
        <dbReference type="ARBA" id="ARBA00022741"/>
    </source>
</evidence>
<sequence length="243" mass="26826">MVADGSQLGQPYDFLLKVIVVGESGTGKSCLLHHFIHGNVKENATQTIGVEFASRLLRVGEKDLKLQLWDTAGQERFRSVTKSYYRGASACLLVYDITRRASFEPLEQWLSDARSLASSDLRVVVVGNKLDCQEDRQVSFQEARDWALQHKCQYMETSSLNGENVERPFVLACQSILSAIQSGNISPEKPGSGITYGDRGLRSVAVNSSTKNSKFTFTEVMPNGNRSGTVSLQTVKSRFDGCC</sequence>